<dbReference type="GO" id="GO:0005886">
    <property type="term" value="C:plasma membrane"/>
    <property type="evidence" value="ECO:0007669"/>
    <property type="project" value="UniProtKB-SubCell"/>
</dbReference>
<feature type="transmembrane region" description="Helical" evidence="10">
    <location>
        <begin position="150"/>
        <end position="169"/>
    </location>
</feature>
<keyword evidence="3" id="KW-1003">Cell membrane</keyword>
<keyword evidence="8 10" id="KW-0472">Membrane</keyword>
<feature type="transmembrane region" description="Helical" evidence="10">
    <location>
        <begin position="45"/>
        <end position="69"/>
    </location>
</feature>
<keyword evidence="6" id="KW-0029">Amino-acid transport</keyword>
<dbReference type="Pfam" id="PF02653">
    <property type="entry name" value="BPD_transp_2"/>
    <property type="match status" value="1"/>
</dbReference>
<evidence type="ECO:0000256" key="4">
    <source>
        <dbReference type="ARBA" id="ARBA00022519"/>
    </source>
</evidence>
<evidence type="ECO:0000256" key="10">
    <source>
        <dbReference type="SAM" id="Phobius"/>
    </source>
</evidence>
<keyword evidence="7 10" id="KW-1133">Transmembrane helix</keyword>
<reference evidence="11" key="2">
    <citation type="journal article" date="2014" name="ISME J.">
        <title>Microbial stratification in low pH oxic and suboxic macroscopic growths along an acid mine drainage.</title>
        <authorList>
            <person name="Mendez-Garcia C."/>
            <person name="Mesa V."/>
            <person name="Sprenger R.R."/>
            <person name="Richter M."/>
            <person name="Diez M.S."/>
            <person name="Solano J."/>
            <person name="Bargiela R."/>
            <person name="Golyshina O.V."/>
            <person name="Manteca A."/>
            <person name="Ramos J.L."/>
            <person name="Gallego J.R."/>
            <person name="Llorente I."/>
            <person name="Martins Dos Santos V.A."/>
            <person name="Jensen O.N."/>
            <person name="Pelaez A.I."/>
            <person name="Sanchez J."/>
            <person name="Ferrer M."/>
        </authorList>
    </citation>
    <scope>NUCLEOTIDE SEQUENCE</scope>
</reference>
<organism evidence="11">
    <name type="scientific">mine drainage metagenome</name>
    <dbReference type="NCBI Taxonomy" id="410659"/>
    <lineage>
        <taxon>unclassified sequences</taxon>
        <taxon>metagenomes</taxon>
        <taxon>ecological metagenomes</taxon>
    </lineage>
</organism>
<feature type="transmembrane region" description="Helical" evidence="10">
    <location>
        <begin position="123"/>
        <end position="143"/>
    </location>
</feature>
<evidence type="ECO:0000256" key="3">
    <source>
        <dbReference type="ARBA" id="ARBA00022475"/>
    </source>
</evidence>
<dbReference type="GO" id="GO:0015192">
    <property type="term" value="F:L-phenylalanine transmembrane transporter activity"/>
    <property type="evidence" value="ECO:0007669"/>
    <property type="project" value="TreeGrafter"/>
</dbReference>
<name>T1C9E8_9ZZZZ</name>
<evidence type="ECO:0000256" key="7">
    <source>
        <dbReference type="ARBA" id="ARBA00022989"/>
    </source>
</evidence>
<dbReference type="GO" id="GO:0042941">
    <property type="term" value="P:D-alanine transmembrane transport"/>
    <property type="evidence" value="ECO:0007669"/>
    <property type="project" value="TreeGrafter"/>
</dbReference>
<protein>
    <submittedName>
        <fullName evidence="11">Inner-membrane translocator</fullName>
    </submittedName>
</protein>
<evidence type="ECO:0000256" key="6">
    <source>
        <dbReference type="ARBA" id="ARBA00022970"/>
    </source>
</evidence>
<keyword evidence="4" id="KW-0997">Cell inner membrane</keyword>
<dbReference type="CDD" id="cd06582">
    <property type="entry name" value="TM_PBP1_LivH_like"/>
    <property type="match status" value="1"/>
</dbReference>
<dbReference type="GO" id="GO:1903806">
    <property type="term" value="P:L-isoleucine import across plasma membrane"/>
    <property type="evidence" value="ECO:0007669"/>
    <property type="project" value="TreeGrafter"/>
</dbReference>
<dbReference type="GO" id="GO:0005304">
    <property type="term" value="F:L-valine transmembrane transporter activity"/>
    <property type="evidence" value="ECO:0007669"/>
    <property type="project" value="TreeGrafter"/>
</dbReference>
<accession>T1C9E8</accession>
<dbReference type="GO" id="GO:0015188">
    <property type="term" value="F:L-isoleucine transmembrane transporter activity"/>
    <property type="evidence" value="ECO:0007669"/>
    <property type="project" value="TreeGrafter"/>
</dbReference>
<feature type="transmembrane region" description="Helical" evidence="10">
    <location>
        <begin position="98"/>
        <end position="117"/>
    </location>
</feature>
<comment type="caution">
    <text evidence="11">The sequence shown here is derived from an EMBL/GenBank/DDBJ whole genome shotgun (WGS) entry which is preliminary data.</text>
</comment>
<evidence type="ECO:0000313" key="11">
    <source>
        <dbReference type="EMBL" id="EQD77728.1"/>
    </source>
</evidence>
<dbReference type="GO" id="GO:0015190">
    <property type="term" value="F:L-leucine transmembrane transporter activity"/>
    <property type="evidence" value="ECO:0007669"/>
    <property type="project" value="TreeGrafter"/>
</dbReference>
<comment type="similarity">
    <text evidence="9">Belongs to the binding-protein-dependent transport system permease family. LivHM subfamily.</text>
</comment>
<gene>
    <name evidence="11" type="ORF">B1A_02796</name>
</gene>
<proteinExistence type="inferred from homology"/>
<evidence type="ECO:0000256" key="5">
    <source>
        <dbReference type="ARBA" id="ARBA00022692"/>
    </source>
</evidence>
<evidence type="ECO:0000256" key="8">
    <source>
        <dbReference type="ARBA" id="ARBA00023136"/>
    </source>
</evidence>
<dbReference type="PANTHER" id="PTHR11795">
    <property type="entry name" value="BRANCHED-CHAIN AMINO ACID TRANSPORT SYSTEM PERMEASE PROTEIN LIVH"/>
    <property type="match status" value="1"/>
</dbReference>
<dbReference type="EMBL" id="AUZX01002069">
    <property type="protein sequence ID" value="EQD77728.1"/>
    <property type="molecule type" value="Genomic_DNA"/>
</dbReference>
<dbReference type="AlphaFoldDB" id="T1C9E8"/>
<dbReference type="GO" id="GO:0015808">
    <property type="term" value="P:L-alanine transport"/>
    <property type="evidence" value="ECO:0007669"/>
    <property type="project" value="TreeGrafter"/>
</dbReference>
<dbReference type="InterPro" id="IPR052157">
    <property type="entry name" value="BCAA_transport_permease"/>
</dbReference>
<comment type="subcellular location">
    <subcellularLocation>
        <location evidence="1">Cell membrane</location>
        <topology evidence="1">Multi-pass membrane protein</topology>
    </subcellularLocation>
</comment>
<evidence type="ECO:0000256" key="9">
    <source>
        <dbReference type="ARBA" id="ARBA00037998"/>
    </source>
</evidence>
<reference evidence="11" key="1">
    <citation type="submission" date="2013-08" db="EMBL/GenBank/DDBJ databases">
        <authorList>
            <person name="Mendez C."/>
            <person name="Richter M."/>
            <person name="Ferrer M."/>
            <person name="Sanchez J."/>
        </authorList>
    </citation>
    <scope>NUCLEOTIDE SEQUENCE</scope>
</reference>
<evidence type="ECO:0000256" key="1">
    <source>
        <dbReference type="ARBA" id="ARBA00004651"/>
    </source>
</evidence>
<feature type="non-terminal residue" evidence="11">
    <location>
        <position position="1"/>
    </location>
</feature>
<feature type="transmembrane region" description="Helical" evidence="10">
    <location>
        <begin position="184"/>
        <end position="203"/>
    </location>
</feature>
<dbReference type="PANTHER" id="PTHR11795:SF371">
    <property type="entry name" value="HIGH-AFFINITY BRANCHED-CHAIN AMINO ACID TRANSPORT SYSTEM PERMEASE PROTEIN LIVH"/>
    <property type="match status" value="1"/>
</dbReference>
<dbReference type="InterPro" id="IPR001851">
    <property type="entry name" value="ABC_transp_permease"/>
</dbReference>
<sequence length="210" mass="21686">PKLAPLITAIGMSMVLEQGSALIWGRGYRSFPDLGLTHSLTLGGVVISPLQGVIVLGSLSLLGGLLWLIQRSALGRAMRATAQNPVAAQLLGVDTERVITLAFVIGAALAAIAGLMVGAYYQVAHYTMGFMLGLKAFTAAVLGGIGNLSGAVLGGILLGLLEALGAGYLGDWTGNLFGSNYKDVFSFATLILVLLFHPSGLLGRHAPEKV</sequence>
<keyword evidence="5 10" id="KW-0812">Transmembrane</keyword>
<keyword evidence="2" id="KW-0813">Transport</keyword>
<evidence type="ECO:0000256" key="2">
    <source>
        <dbReference type="ARBA" id="ARBA00022448"/>
    </source>
</evidence>